<dbReference type="NCBIfam" id="TIGR01034">
    <property type="entry name" value="metK"/>
    <property type="match status" value="1"/>
</dbReference>
<evidence type="ECO:0000256" key="1">
    <source>
        <dbReference type="ARBA" id="ARBA00005224"/>
    </source>
</evidence>
<keyword evidence="5 10" id="KW-0479">Metal-binding</keyword>
<feature type="region of interest" description="Flexible loop" evidence="10">
    <location>
        <begin position="115"/>
        <end position="125"/>
    </location>
</feature>
<dbReference type="InterPro" id="IPR022628">
    <property type="entry name" value="S-AdoMet_synt_N"/>
</dbReference>
<comment type="catalytic activity">
    <reaction evidence="10">
        <text>L-methionine + ATP + H2O = S-adenosyl-L-methionine + phosphate + diphosphate</text>
        <dbReference type="Rhea" id="RHEA:21080"/>
        <dbReference type="ChEBI" id="CHEBI:15377"/>
        <dbReference type="ChEBI" id="CHEBI:30616"/>
        <dbReference type="ChEBI" id="CHEBI:33019"/>
        <dbReference type="ChEBI" id="CHEBI:43474"/>
        <dbReference type="ChEBI" id="CHEBI:57844"/>
        <dbReference type="ChEBI" id="CHEBI:59789"/>
        <dbReference type="EC" id="2.5.1.6"/>
    </reaction>
</comment>
<dbReference type="PATRIC" id="fig|1423784.4.peg.495"/>
<feature type="binding site" description="in other chain" evidence="10">
    <location>
        <position position="296"/>
    </location>
    <ligand>
        <name>L-methionine</name>
        <dbReference type="ChEBI" id="CHEBI:57844"/>
        <note>ligand shared between two neighboring subunits</note>
    </ligand>
</feature>
<comment type="cofactor">
    <cofactor evidence="10">
        <name>Mg(2+)</name>
        <dbReference type="ChEBI" id="CHEBI:18420"/>
    </cofactor>
    <text evidence="10">Binds 2 divalent ions per subunit.</text>
</comment>
<evidence type="ECO:0000256" key="2">
    <source>
        <dbReference type="ARBA" id="ARBA00009685"/>
    </source>
</evidence>
<keyword evidence="8 10" id="KW-0460">Magnesium</keyword>
<dbReference type="PROSITE" id="PS00377">
    <property type="entry name" value="ADOMET_SYNTHASE_2"/>
    <property type="match status" value="1"/>
</dbReference>
<dbReference type="InterPro" id="IPR022630">
    <property type="entry name" value="S-AdoMet_synt_C"/>
</dbReference>
<evidence type="ECO:0000256" key="3">
    <source>
        <dbReference type="ARBA" id="ARBA00022563"/>
    </source>
</evidence>
<evidence type="ECO:0000313" key="16">
    <source>
        <dbReference type="EMBL" id="KRM48011.1"/>
    </source>
</evidence>
<accession>A0A0R1Z7J0</accession>
<dbReference type="Pfam" id="PF02772">
    <property type="entry name" value="S-AdoMet_synt_M"/>
    <property type="match status" value="1"/>
</dbReference>
<dbReference type="CDD" id="cd18079">
    <property type="entry name" value="S-AdoMet_synt"/>
    <property type="match status" value="1"/>
</dbReference>
<dbReference type="GO" id="GO:0005737">
    <property type="term" value="C:cytoplasm"/>
    <property type="evidence" value="ECO:0007669"/>
    <property type="project" value="UniProtKB-SubCell"/>
</dbReference>
<evidence type="ECO:0000256" key="7">
    <source>
        <dbReference type="ARBA" id="ARBA00022840"/>
    </source>
</evidence>
<comment type="function">
    <text evidence="10">Catalyzes the formation of S-adenosylmethionine (AdoMet) from methionine and ATP. The overall synthetic reaction is composed of two sequential steps, AdoMet formation and the subsequent tripolyphosphate hydrolysis which occurs prior to release of AdoMet from the enzyme.</text>
</comment>
<dbReference type="EC" id="2.5.1.6" evidence="10"/>
<dbReference type="InterPro" id="IPR002133">
    <property type="entry name" value="S-AdoMet_synthetase"/>
</dbReference>
<feature type="domain" description="S-adenosylmethionine synthetase C-terminal" evidence="15">
    <location>
        <begin position="259"/>
        <end position="397"/>
    </location>
</feature>
<evidence type="ECO:0000256" key="4">
    <source>
        <dbReference type="ARBA" id="ARBA00022679"/>
    </source>
</evidence>
<comment type="caution">
    <text evidence="16">The sequence shown here is derived from an EMBL/GenBank/DDBJ whole genome shotgun (WGS) entry which is preliminary data.</text>
</comment>
<evidence type="ECO:0000256" key="8">
    <source>
        <dbReference type="ARBA" id="ARBA00022842"/>
    </source>
</evidence>
<evidence type="ECO:0000256" key="6">
    <source>
        <dbReference type="ARBA" id="ARBA00022741"/>
    </source>
</evidence>
<dbReference type="EMBL" id="AZGK01000001">
    <property type="protein sequence ID" value="KRM48011.1"/>
    <property type="molecule type" value="Genomic_DNA"/>
</dbReference>
<feature type="binding site" evidence="10">
    <location>
        <position position="288"/>
    </location>
    <ligand>
        <name>ATP</name>
        <dbReference type="ChEBI" id="CHEBI:30616"/>
        <note>ligand shared between two neighboring subunits</note>
    </ligand>
</feature>
<dbReference type="UniPathway" id="UPA00315">
    <property type="reaction ID" value="UER00080"/>
</dbReference>
<dbReference type="PROSITE" id="PS00376">
    <property type="entry name" value="ADOMET_SYNTHASE_1"/>
    <property type="match status" value="1"/>
</dbReference>
<feature type="binding site" evidence="10">
    <location>
        <position position="265"/>
    </location>
    <ligand>
        <name>L-methionine</name>
        <dbReference type="ChEBI" id="CHEBI:57844"/>
        <note>ligand shared between two neighboring subunits</note>
    </ligand>
</feature>
<dbReference type="FunFam" id="3.30.300.10:FF:000003">
    <property type="entry name" value="S-adenosylmethionine synthase"/>
    <property type="match status" value="1"/>
</dbReference>
<dbReference type="InterPro" id="IPR022629">
    <property type="entry name" value="S-AdoMet_synt_central"/>
</dbReference>
<keyword evidence="7 10" id="KW-0067">ATP-binding</keyword>
<sequence length="411" mass="44813">MKKPCNLKNKEGENEMREKHLFTSESVSEGHPDKIADQISDAILDALLAKDPDARVACETSVTTGLVFVFGEISTTAYVDIQKVVRNTIKRIGYTHGRYGFDGDSCAVIVALDGQSPDIALGVDDALEQREGNNDPLDQIGAGDQGLMFGYAINETPELMPLPISLSHQLMRKQASLRKSGEIGYLGPDAKAEVTVEYNDDGKPERVDTVVLSTQHDDGVRLDQVRNDVINQIIKQVIPAKYLDDKTRYLVNPTGRFVIGGPQGDAGLTGRKIIVDTYGGFAHHGGGAFSGKDATKVDRSASYAARYIAKNIVAAGLADEAEIQLAYAIGVAKPVSIDINTFGTGKVPEEKLIDATRAMFDLRPAGIIKMLDLKRPIYEQTAAYGHFGRTDIDLPWEHTDKVDALKDYFKL</sequence>
<feature type="binding site" description="in other chain" evidence="10">
    <location>
        <position position="115"/>
    </location>
    <ligand>
        <name>L-methionine</name>
        <dbReference type="ChEBI" id="CHEBI:57844"/>
        <note>ligand shared between two neighboring subunits</note>
    </ligand>
</feature>
<comment type="cofactor">
    <cofactor evidence="10">
        <name>K(+)</name>
        <dbReference type="ChEBI" id="CHEBI:29103"/>
    </cofactor>
    <text evidence="10">Binds 1 potassium ion per subunit.</text>
</comment>
<dbReference type="Pfam" id="PF00438">
    <property type="entry name" value="S-AdoMet_synt_N"/>
    <property type="match status" value="1"/>
</dbReference>
<dbReference type="InterPro" id="IPR022636">
    <property type="entry name" value="S-AdoMet_synthetase_sfam"/>
</dbReference>
<dbReference type="HAMAP" id="MF_00086">
    <property type="entry name" value="S_AdoMet_synth1"/>
    <property type="match status" value="1"/>
</dbReference>
<dbReference type="InterPro" id="IPR022631">
    <property type="entry name" value="ADOMET_SYNTHASE_CS"/>
</dbReference>
<dbReference type="Gene3D" id="3.30.300.10">
    <property type="match status" value="3"/>
</dbReference>
<keyword evidence="6 10" id="KW-0547">Nucleotide-binding</keyword>
<proteinExistence type="inferred from homology"/>
<dbReference type="PIRSF" id="PIRSF000497">
    <property type="entry name" value="MAT"/>
    <property type="match status" value="1"/>
</dbReference>
<gene>
    <name evidence="10" type="primary">metK</name>
    <name evidence="16" type="ORF">FC51_GL000500</name>
</gene>
<evidence type="ECO:0000259" key="15">
    <source>
        <dbReference type="Pfam" id="PF02773"/>
    </source>
</evidence>
<feature type="binding site" evidence="10">
    <location>
        <position position="59"/>
    </location>
    <ligand>
        <name>K(+)</name>
        <dbReference type="ChEBI" id="CHEBI:29103"/>
    </ligand>
</feature>
<dbReference type="PANTHER" id="PTHR11964">
    <property type="entry name" value="S-ADENOSYLMETHIONINE SYNTHETASE"/>
    <property type="match status" value="1"/>
</dbReference>
<feature type="domain" description="S-adenosylmethionine synthetase N-terminal" evidence="13">
    <location>
        <begin position="20"/>
        <end position="117"/>
    </location>
</feature>
<name>A0A0R1Z7J0_9LACO</name>
<reference evidence="16 17" key="1">
    <citation type="journal article" date="2015" name="Genome Announc.">
        <title>Expanding the biotechnology potential of lactobacilli through comparative genomics of 213 strains and associated genera.</title>
        <authorList>
            <person name="Sun Z."/>
            <person name="Harris H.M."/>
            <person name="McCann A."/>
            <person name="Guo C."/>
            <person name="Argimon S."/>
            <person name="Zhang W."/>
            <person name="Yang X."/>
            <person name="Jeffery I.B."/>
            <person name="Cooney J.C."/>
            <person name="Kagawa T.F."/>
            <person name="Liu W."/>
            <person name="Song Y."/>
            <person name="Salvetti E."/>
            <person name="Wrobel A."/>
            <person name="Rasinkangas P."/>
            <person name="Parkhill J."/>
            <person name="Rea M.C."/>
            <person name="O'Sullivan O."/>
            <person name="Ritari J."/>
            <person name="Douillard F.P."/>
            <person name="Paul Ross R."/>
            <person name="Yang R."/>
            <person name="Briner A.E."/>
            <person name="Felis G.E."/>
            <person name="de Vos W.M."/>
            <person name="Barrangou R."/>
            <person name="Klaenhammer T.R."/>
            <person name="Caufield P.W."/>
            <person name="Cui Y."/>
            <person name="Zhang H."/>
            <person name="O'Toole P.W."/>
        </authorList>
    </citation>
    <scope>NUCLEOTIDE SEQUENCE [LARGE SCALE GENOMIC DNA]</scope>
    <source>
        <strain evidence="16 17">DSM 5707</strain>
    </source>
</reference>
<dbReference type="Proteomes" id="UP000051957">
    <property type="component" value="Unassembled WGS sequence"/>
</dbReference>
<dbReference type="GO" id="GO:0005524">
    <property type="term" value="F:ATP binding"/>
    <property type="evidence" value="ECO:0007669"/>
    <property type="project" value="UniProtKB-UniRule"/>
</dbReference>
<keyword evidence="4 10" id="KW-0808">Transferase</keyword>
<keyword evidence="9 10" id="KW-0630">Potassium</keyword>
<evidence type="ECO:0000256" key="11">
    <source>
        <dbReference type="RuleBase" id="RU000542"/>
    </source>
</evidence>
<dbReference type="GO" id="GO:0000287">
    <property type="term" value="F:magnesium ion binding"/>
    <property type="evidence" value="ECO:0007669"/>
    <property type="project" value="UniProtKB-UniRule"/>
</dbReference>
<feature type="binding site" description="in other chain" evidence="10">
    <location>
        <position position="72"/>
    </location>
    <ligand>
        <name>L-methionine</name>
        <dbReference type="ChEBI" id="CHEBI:57844"/>
        <note>ligand shared between two neighboring subunits</note>
    </ligand>
</feature>
<organism evidence="16 17">
    <name type="scientific">Lentilactobacillus parabuchneri DSM 5707 = NBRC 107865</name>
    <dbReference type="NCBI Taxonomy" id="1423784"/>
    <lineage>
        <taxon>Bacteria</taxon>
        <taxon>Bacillati</taxon>
        <taxon>Bacillota</taxon>
        <taxon>Bacilli</taxon>
        <taxon>Lactobacillales</taxon>
        <taxon>Lactobacillaceae</taxon>
        <taxon>Lentilactobacillus</taxon>
    </lineage>
</organism>
<dbReference type="SUPFAM" id="SSF55973">
    <property type="entry name" value="S-adenosylmethionine synthetase"/>
    <property type="match status" value="3"/>
</dbReference>
<feature type="binding site" evidence="10">
    <location>
        <position position="33"/>
    </location>
    <ligand>
        <name>Mg(2+)</name>
        <dbReference type="ChEBI" id="CHEBI:18420"/>
    </ligand>
</feature>
<feature type="binding site" evidence="10">
    <location>
        <position position="292"/>
    </location>
    <ligand>
        <name>ATP</name>
        <dbReference type="ChEBI" id="CHEBI:30616"/>
        <note>ligand shared between two neighboring subunits</note>
    </ligand>
</feature>
<feature type="binding site" description="in other chain" evidence="10">
    <location>
        <position position="31"/>
    </location>
    <ligand>
        <name>ATP</name>
        <dbReference type="ChEBI" id="CHEBI:30616"/>
        <note>ligand shared between two neighboring subunits</note>
    </ligand>
</feature>
<comment type="pathway">
    <text evidence="1 10">Amino-acid biosynthesis; S-adenosyl-L-methionine biosynthesis; S-adenosyl-L-methionine from L-methionine: step 1/1.</text>
</comment>
<dbReference type="GO" id="GO:0004478">
    <property type="term" value="F:methionine adenosyltransferase activity"/>
    <property type="evidence" value="ECO:0007669"/>
    <property type="project" value="UniProtKB-UniRule"/>
</dbReference>
<dbReference type="AlphaFoldDB" id="A0A0R1Z7J0"/>
<feature type="binding site" description="in other chain" evidence="10">
    <location>
        <begin position="256"/>
        <end position="257"/>
    </location>
    <ligand>
        <name>ATP</name>
        <dbReference type="ChEBI" id="CHEBI:30616"/>
        <note>ligand shared between two neighboring subunits</note>
    </ligand>
</feature>
<protein>
    <recommendedName>
        <fullName evidence="10">S-adenosylmethionine synthase</fullName>
        <shortName evidence="10">AdoMet synthase</shortName>
        <ecNumber evidence="10">2.5.1.6</ecNumber>
    </recommendedName>
    <alternativeName>
        <fullName evidence="10">MAT</fullName>
    </alternativeName>
    <alternativeName>
        <fullName evidence="10">Methionine adenosyltransferase</fullName>
    </alternativeName>
</protein>
<evidence type="ECO:0000256" key="12">
    <source>
        <dbReference type="RuleBase" id="RU004462"/>
    </source>
</evidence>
<evidence type="ECO:0000259" key="14">
    <source>
        <dbReference type="Pfam" id="PF02772"/>
    </source>
</evidence>
<evidence type="ECO:0000256" key="10">
    <source>
        <dbReference type="HAMAP-Rule" id="MF_00086"/>
    </source>
</evidence>
<evidence type="ECO:0000259" key="13">
    <source>
        <dbReference type="Pfam" id="PF00438"/>
    </source>
</evidence>
<feature type="binding site" description="in other chain" evidence="10">
    <location>
        <begin position="271"/>
        <end position="272"/>
    </location>
    <ligand>
        <name>ATP</name>
        <dbReference type="ChEBI" id="CHEBI:30616"/>
        <note>ligand shared between two neighboring subunits</note>
    </ligand>
</feature>
<comment type="subcellular location">
    <subcellularLocation>
        <location evidence="10 11">Cytoplasm</location>
    </subcellularLocation>
</comment>
<comment type="subunit">
    <text evidence="10">Homotetramer; dimer of dimers.</text>
</comment>
<dbReference type="Pfam" id="PF02773">
    <property type="entry name" value="S-AdoMet_synt_C"/>
    <property type="match status" value="1"/>
</dbReference>
<feature type="domain" description="S-adenosylmethionine synthetase central" evidence="14">
    <location>
        <begin position="139"/>
        <end position="257"/>
    </location>
</feature>
<evidence type="ECO:0000256" key="9">
    <source>
        <dbReference type="ARBA" id="ARBA00022958"/>
    </source>
</evidence>
<dbReference type="GO" id="GO:0006730">
    <property type="term" value="P:one-carbon metabolic process"/>
    <property type="evidence" value="ECO:0007669"/>
    <property type="project" value="UniProtKB-KW"/>
</dbReference>
<dbReference type="GO" id="GO:0006556">
    <property type="term" value="P:S-adenosylmethionine biosynthetic process"/>
    <property type="evidence" value="ECO:0007669"/>
    <property type="project" value="UniProtKB-UniRule"/>
</dbReference>
<evidence type="ECO:0000256" key="5">
    <source>
        <dbReference type="ARBA" id="ARBA00022723"/>
    </source>
</evidence>
<feature type="binding site" evidence="10">
    <location>
        <position position="265"/>
    </location>
    <ligand>
        <name>ATP</name>
        <dbReference type="ChEBI" id="CHEBI:30616"/>
        <note>ligand shared between two neighboring subunits</note>
    </ligand>
</feature>
<keyword evidence="10" id="KW-0963">Cytoplasm</keyword>
<comment type="similarity">
    <text evidence="2 10 12">Belongs to the AdoMet synthase family.</text>
</comment>
<keyword evidence="3 10" id="KW-0554">One-carbon metabolism</keyword>
<feature type="binding site" description="in other chain" evidence="10">
    <location>
        <begin position="189"/>
        <end position="191"/>
    </location>
    <ligand>
        <name>ATP</name>
        <dbReference type="ChEBI" id="CHEBI:30616"/>
        <note>ligand shared between two neighboring subunits</note>
    </ligand>
</feature>
<evidence type="ECO:0000313" key="17">
    <source>
        <dbReference type="Proteomes" id="UP000051957"/>
    </source>
</evidence>